<dbReference type="InterPro" id="IPR002495">
    <property type="entry name" value="Glyco_trans_8"/>
</dbReference>
<dbReference type="AlphaFoldDB" id="A0A381XFI9"/>
<sequence>MSKYNIINFYKFYIADQLVEKYDNVLFLDFDVIPHTTENFFDVWDCQNNFVIATSPRDISLEYLIRSGLKINFRSPDAKRINSVLLLNEHGYSTDIEAYNTGIMGFSLKTNNQLNYFDDFSNVINDMSNLKNDESFPENVRGALGWDNETLFGFRSVQHELPIQELDDKWHCIIEQKMRFKARLGHYIHKKFELHWK</sequence>
<protein>
    <recommendedName>
        <fullName evidence="2">Nucleotide-diphospho-sugar transferase domain-containing protein</fullName>
    </recommendedName>
</protein>
<gene>
    <name evidence="1" type="ORF">METZ01_LOCUS116360</name>
</gene>
<name>A0A381XFI9_9ZZZZ</name>
<dbReference type="Pfam" id="PF01501">
    <property type="entry name" value="Glyco_transf_8"/>
    <property type="match status" value="1"/>
</dbReference>
<dbReference type="Gene3D" id="3.90.550.10">
    <property type="entry name" value="Spore Coat Polysaccharide Biosynthesis Protein SpsA, Chain A"/>
    <property type="match status" value="1"/>
</dbReference>
<reference evidence="1" key="1">
    <citation type="submission" date="2018-05" db="EMBL/GenBank/DDBJ databases">
        <authorList>
            <person name="Lanie J.A."/>
            <person name="Ng W.-L."/>
            <person name="Kazmierczak K.M."/>
            <person name="Andrzejewski T.M."/>
            <person name="Davidsen T.M."/>
            <person name="Wayne K.J."/>
            <person name="Tettelin H."/>
            <person name="Glass J.I."/>
            <person name="Rusch D."/>
            <person name="Podicherti R."/>
            <person name="Tsui H.-C.T."/>
            <person name="Winkler M.E."/>
        </authorList>
    </citation>
    <scope>NUCLEOTIDE SEQUENCE</scope>
</reference>
<proteinExistence type="predicted"/>
<dbReference type="SUPFAM" id="SSF53448">
    <property type="entry name" value="Nucleotide-diphospho-sugar transferases"/>
    <property type="match status" value="1"/>
</dbReference>
<dbReference type="EMBL" id="UINC01014996">
    <property type="protein sequence ID" value="SVA63506.1"/>
    <property type="molecule type" value="Genomic_DNA"/>
</dbReference>
<organism evidence="1">
    <name type="scientific">marine metagenome</name>
    <dbReference type="NCBI Taxonomy" id="408172"/>
    <lineage>
        <taxon>unclassified sequences</taxon>
        <taxon>metagenomes</taxon>
        <taxon>ecological metagenomes</taxon>
    </lineage>
</organism>
<dbReference type="GO" id="GO:0016757">
    <property type="term" value="F:glycosyltransferase activity"/>
    <property type="evidence" value="ECO:0007669"/>
    <property type="project" value="InterPro"/>
</dbReference>
<evidence type="ECO:0000313" key="1">
    <source>
        <dbReference type="EMBL" id="SVA63506.1"/>
    </source>
</evidence>
<accession>A0A381XFI9</accession>
<evidence type="ECO:0008006" key="2">
    <source>
        <dbReference type="Google" id="ProtNLM"/>
    </source>
</evidence>
<dbReference type="InterPro" id="IPR029044">
    <property type="entry name" value="Nucleotide-diphossugar_trans"/>
</dbReference>